<dbReference type="CDD" id="cd24162">
    <property type="entry name" value="Prp3_C"/>
    <property type="match status" value="1"/>
</dbReference>
<gene>
    <name evidence="2" type="ORF">CGOC_LOCUS8282</name>
</gene>
<evidence type="ECO:0000259" key="1">
    <source>
        <dbReference type="Pfam" id="PF06544"/>
    </source>
</evidence>
<keyword evidence="3" id="KW-1185">Reference proteome</keyword>
<sequence>MNAKQLQMTGVILLHKNINLVVVEGGPKQQKFYKNLMLNRIKWEDEVIGQKKDADKDAPGERNQCQLIWEGQVKRRNFRDFNVVTATIEKQARDLLEKHNVAHYWDVAYSTTVLLDGQDPTPI</sequence>
<dbReference type="Pfam" id="PF06544">
    <property type="entry name" value="Prp3_C"/>
    <property type="match status" value="1"/>
</dbReference>
<dbReference type="InterPro" id="IPR010541">
    <property type="entry name" value="Prp3_C"/>
</dbReference>
<evidence type="ECO:0000313" key="3">
    <source>
        <dbReference type="Proteomes" id="UP000271889"/>
    </source>
</evidence>
<feature type="domain" description="Small nuclear ribonucleoprotein Prp3 C-terminal" evidence="1">
    <location>
        <begin position="1"/>
        <end position="108"/>
    </location>
</feature>
<reference evidence="2 3" key="1">
    <citation type="submission" date="2018-11" db="EMBL/GenBank/DDBJ databases">
        <authorList>
            <consortium name="Pathogen Informatics"/>
        </authorList>
    </citation>
    <scope>NUCLEOTIDE SEQUENCE [LARGE SCALE GENOMIC DNA]</scope>
</reference>
<evidence type="ECO:0000313" key="2">
    <source>
        <dbReference type="EMBL" id="VDK84391.1"/>
    </source>
</evidence>
<dbReference type="Proteomes" id="UP000271889">
    <property type="component" value="Unassembled WGS sequence"/>
</dbReference>
<dbReference type="OrthoDB" id="10264544at2759"/>
<organism evidence="2 3">
    <name type="scientific">Cylicostephanus goldi</name>
    <name type="common">Nematode worm</name>
    <dbReference type="NCBI Taxonomy" id="71465"/>
    <lineage>
        <taxon>Eukaryota</taxon>
        <taxon>Metazoa</taxon>
        <taxon>Ecdysozoa</taxon>
        <taxon>Nematoda</taxon>
        <taxon>Chromadorea</taxon>
        <taxon>Rhabditida</taxon>
        <taxon>Rhabditina</taxon>
        <taxon>Rhabditomorpha</taxon>
        <taxon>Strongyloidea</taxon>
        <taxon>Strongylidae</taxon>
        <taxon>Cylicostephanus</taxon>
    </lineage>
</organism>
<dbReference type="GO" id="GO:0046540">
    <property type="term" value="C:U4/U6 x U5 tri-snRNP complex"/>
    <property type="evidence" value="ECO:0007669"/>
    <property type="project" value="InterPro"/>
</dbReference>
<protein>
    <recommendedName>
        <fullName evidence="1">Small nuclear ribonucleoprotein Prp3 C-terminal domain-containing protein</fullName>
    </recommendedName>
</protein>
<dbReference type="PANTHER" id="PTHR14212:SF0">
    <property type="entry name" value="U4_U6 SMALL NUCLEAR RIBONUCLEOPROTEIN PRP3"/>
    <property type="match status" value="1"/>
</dbReference>
<dbReference type="PANTHER" id="PTHR14212">
    <property type="entry name" value="U4/U6-ASSOCIATED RNA SPLICING FACTOR-RELATED"/>
    <property type="match status" value="1"/>
</dbReference>
<name>A0A3P6V2X4_CYLGO</name>
<dbReference type="InterPro" id="IPR027104">
    <property type="entry name" value="Prp3"/>
</dbReference>
<dbReference type="EMBL" id="UYRV01030115">
    <property type="protein sequence ID" value="VDK84391.1"/>
    <property type="molecule type" value="Genomic_DNA"/>
</dbReference>
<proteinExistence type="predicted"/>
<dbReference type="GO" id="GO:0000398">
    <property type="term" value="P:mRNA splicing, via spliceosome"/>
    <property type="evidence" value="ECO:0007669"/>
    <property type="project" value="InterPro"/>
</dbReference>
<accession>A0A3P6V2X4</accession>
<dbReference type="AlphaFoldDB" id="A0A3P6V2X4"/>